<name>A0A0N5AA95_9BILA</name>
<dbReference type="AlphaFoldDB" id="A0A0N5AA95"/>
<dbReference type="WBParaSite" id="SMUV_0000106201-mRNA-1">
    <property type="protein sequence ID" value="SMUV_0000106201-mRNA-1"/>
    <property type="gene ID" value="SMUV_0000106201"/>
</dbReference>
<dbReference type="Gene3D" id="3.30.710.10">
    <property type="entry name" value="Potassium Channel Kv1.1, Chain A"/>
    <property type="match status" value="1"/>
</dbReference>
<keyword evidence="2" id="KW-1185">Reference proteome</keyword>
<dbReference type="InterPro" id="IPR011333">
    <property type="entry name" value="SKP1/BTB/POZ_sf"/>
</dbReference>
<accession>A0A0N5AA95</accession>
<organism evidence="2 3">
    <name type="scientific">Syphacia muris</name>
    <dbReference type="NCBI Taxonomy" id="451379"/>
    <lineage>
        <taxon>Eukaryota</taxon>
        <taxon>Metazoa</taxon>
        <taxon>Ecdysozoa</taxon>
        <taxon>Nematoda</taxon>
        <taxon>Chromadorea</taxon>
        <taxon>Rhabditida</taxon>
        <taxon>Spirurina</taxon>
        <taxon>Oxyuridomorpha</taxon>
        <taxon>Oxyuroidea</taxon>
        <taxon>Oxyuridae</taxon>
        <taxon>Syphacia</taxon>
    </lineage>
</organism>
<protein>
    <submittedName>
        <fullName evidence="3">BTB domain-containing protein</fullName>
    </submittedName>
</protein>
<feature type="domain" description="BTB" evidence="1">
    <location>
        <begin position="4"/>
        <end position="103"/>
    </location>
</feature>
<dbReference type="Pfam" id="PF02214">
    <property type="entry name" value="BTB_2"/>
    <property type="match status" value="1"/>
</dbReference>
<proteinExistence type="predicted"/>
<dbReference type="SMART" id="SM00225">
    <property type="entry name" value="BTB"/>
    <property type="match status" value="1"/>
</dbReference>
<dbReference type="InterPro" id="IPR003131">
    <property type="entry name" value="T1-type_BTB"/>
</dbReference>
<dbReference type="PANTHER" id="PTHR11145:SF12">
    <property type="entry name" value="BTB DOMAIN-CONTAINING PROTEIN"/>
    <property type="match status" value="1"/>
</dbReference>
<reference evidence="3" key="1">
    <citation type="submission" date="2017-02" db="UniProtKB">
        <authorList>
            <consortium name="WormBaseParasite"/>
        </authorList>
    </citation>
    <scope>IDENTIFICATION</scope>
</reference>
<dbReference type="GO" id="GO:0051260">
    <property type="term" value="P:protein homooligomerization"/>
    <property type="evidence" value="ECO:0007669"/>
    <property type="project" value="InterPro"/>
</dbReference>
<evidence type="ECO:0000313" key="3">
    <source>
        <dbReference type="WBParaSite" id="SMUV_0000106201-mRNA-1"/>
    </source>
</evidence>
<evidence type="ECO:0000313" key="2">
    <source>
        <dbReference type="Proteomes" id="UP000046393"/>
    </source>
</evidence>
<evidence type="ECO:0000259" key="1">
    <source>
        <dbReference type="SMART" id="SM00225"/>
    </source>
</evidence>
<dbReference type="PANTHER" id="PTHR11145">
    <property type="entry name" value="BTB/POZ DOMAIN-CONTAINING ADAPTER FOR CUL3-MEDIATED RHOA DEGRADATION PROTEIN FAMILY MEMBER"/>
    <property type="match status" value="1"/>
</dbReference>
<dbReference type="Proteomes" id="UP000046393">
    <property type="component" value="Unplaced"/>
</dbReference>
<sequence>MESTRIRLNVGGVVFETTVETLNRVDGTMLKAICEKERLDSEEEEIFIDRDPKHFRVILNFLRDGTSILPADEKDIAEMEREADFYGITELVTACRNELHAVDFGDLVKWRTEAVEYYWRSFIRFWVDESLILPFTYERNGHMLAKCVACNETQEPKCSYTFDIPEEAWKAMAHHMLFMYGTVVQLIGNGCCLVRWGENGRVIHLPLSALSKLS</sequence>
<dbReference type="STRING" id="451379.A0A0N5AA95"/>
<dbReference type="InterPro" id="IPR000210">
    <property type="entry name" value="BTB/POZ_dom"/>
</dbReference>
<dbReference type="InterPro" id="IPR045068">
    <property type="entry name" value="BACURD1-3"/>
</dbReference>
<dbReference type="SUPFAM" id="SSF54695">
    <property type="entry name" value="POZ domain"/>
    <property type="match status" value="1"/>
</dbReference>
<dbReference type="CDD" id="cd18316">
    <property type="entry name" value="BTB_POZ_KCTD-like"/>
    <property type="match status" value="1"/>
</dbReference>